<evidence type="ECO:0000313" key="7">
    <source>
        <dbReference type="Proteomes" id="UP000002729"/>
    </source>
</evidence>
<dbReference type="InterPro" id="IPR016153">
    <property type="entry name" value="Heat_shock_Hsp33_N"/>
</dbReference>
<evidence type="ECO:0000256" key="5">
    <source>
        <dbReference type="ARBA" id="ARBA00023284"/>
    </source>
</evidence>
<keyword evidence="7" id="KW-1185">Reference proteome</keyword>
<dbReference type="EMBL" id="GL833132">
    <property type="protein sequence ID" value="EGB06917.1"/>
    <property type="molecule type" value="Genomic_DNA"/>
</dbReference>
<dbReference type="Gene3D" id="3.55.30.10">
    <property type="entry name" value="Hsp33 domain"/>
    <property type="match status" value="1"/>
</dbReference>
<evidence type="ECO:0000256" key="3">
    <source>
        <dbReference type="ARBA" id="ARBA00023157"/>
    </source>
</evidence>
<keyword evidence="4" id="KW-0143">Chaperone</keyword>
<dbReference type="InterPro" id="IPR000397">
    <property type="entry name" value="Heat_shock_Hsp33"/>
</dbReference>
<dbReference type="PANTHER" id="PTHR30111:SF1">
    <property type="entry name" value="33 KDA CHAPERONIN"/>
    <property type="match status" value="1"/>
</dbReference>
<dbReference type="RefSeq" id="XP_009038160.1">
    <property type="nucleotide sequence ID" value="XM_009039912.1"/>
</dbReference>
<dbReference type="OMA" id="DMQCECC"/>
<evidence type="ECO:0000256" key="1">
    <source>
        <dbReference type="ARBA" id="ARBA00022490"/>
    </source>
</evidence>
<sequence length="336" mass="36035">MLAATTTALRCGLRVQRTRARRLATRLPDAPNLRLLDGSDELRRGLSADGFVSAKAVDVTRAVREISELQECLPLAATALGRAIASVVLIADGLEADETFQVRFVGDGPLRGVFAVCNGALETRGYVGNPKVALDGGVKSGVGAGQLQVVRLKNLPGEEELSPYSSVVEITSGEIAEDINYYVATSEQREGALSAGVSFSDLDAVDGCGGWRVELLPGAPQAVAEHLLKNIQRVIDEKVTTTSVLKAGNTCEAVLRASTGAVFCSLPTARMMRAQICDCGIDRVYRVLALLPRDEIQDILDQNDKIEARCEFCSRLYSLGKDEIAAHFARVDVEDE</sequence>
<dbReference type="OrthoDB" id="10264121at2759"/>
<dbReference type="PANTHER" id="PTHR30111">
    <property type="entry name" value="33 KDA CHAPERONIN"/>
    <property type="match status" value="1"/>
</dbReference>
<keyword evidence="2" id="KW-0862">Zinc</keyword>
<dbReference type="GO" id="GO:0051082">
    <property type="term" value="F:unfolded protein binding"/>
    <property type="evidence" value="ECO:0007669"/>
    <property type="project" value="InterPro"/>
</dbReference>
<dbReference type="AlphaFoldDB" id="F0YCN6"/>
<gene>
    <name evidence="6" type="ORF">AURANDRAFT_28409</name>
</gene>
<dbReference type="InterPro" id="IPR016154">
    <property type="entry name" value="Heat_shock_Hsp33_C"/>
</dbReference>
<evidence type="ECO:0000256" key="2">
    <source>
        <dbReference type="ARBA" id="ARBA00022833"/>
    </source>
</evidence>
<protein>
    <submittedName>
        <fullName evidence="6">Uncharacterized protein</fullName>
    </submittedName>
</protein>
<dbReference type="Pfam" id="PF01430">
    <property type="entry name" value="HSP33"/>
    <property type="match status" value="1"/>
</dbReference>
<dbReference type="GO" id="GO:0042026">
    <property type="term" value="P:protein refolding"/>
    <property type="evidence" value="ECO:0007669"/>
    <property type="project" value="TreeGrafter"/>
</dbReference>
<dbReference type="PIRSF" id="PIRSF005261">
    <property type="entry name" value="Heat_shock_Hsp33"/>
    <property type="match status" value="1"/>
</dbReference>
<keyword evidence="5" id="KW-0676">Redox-active center</keyword>
<dbReference type="SUPFAM" id="SSF64397">
    <property type="entry name" value="Hsp33 domain"/>
    <property type="match status" value="1"/>
</dbReference>
<evidence type="ECO:0000256" key="4">
    <source>
        <dbReference type="ARBA" id="ARBA00023186"/>
    </source>
</evidence>
<dbReference type="InParanoid" id="F0YCN6"/>
<accession>F0YCN6</accession>
<dbReference type="Gene3D" id="3.90.1280.10">
    <property type="entry name" value="HSP33 redox switch-like"/>
    <property type="match status" value="1"/>
</dbReference>
<dbReference type="GO" id="GO:0005737">
    <property type="term" value="C:cytoplasm"/>
    <property type="evidence" value="ECO:0007669"/>
    <property type="project" value="InterPro"/>
</dbReference>
<proteinExistence type="predicted"/>
<dbReference type="KEGG" id="aaf:AURANDRAFT_28409"/>
<dbReference type="SUPFAM" id="SSF118352">
    <property type="entry name" value="HSP33 redox switch-like"/>
    <property type="match status" value="1"/>
</dbReference>
<evidence type="ECO:0000313" key="6">
    <source>
        <dbReference type="EMBL" id="EGB06917.1"/>
    </source>
</evidence>
<organism evidence="7">
    <name type="scientific">Aureococcus anophagefferens</name>
    <name type="common">Harmful bloom alga</name>
    <dbReference type="NCBI Taxonomy" id="44056"/>
    <lineage>
        <taxon>Eukaryota</taxon>
        <taxon>Sar</taxon>
        <taxon>Stramenopiles</taxon>
        <taxon>Ochrophyta</taxon>
        <taxon>Pelagophyceae</taxon>
        <taxon>Pelagomonadales</taxon>
        <taxon>Pelagomonadaceae</taxon>
        <taxon>Aureococcus</taxon>
    </lineage>
</organism>
<reference evidence="6 7" key="1">
    <citation type="journal article" date="2011" name="Proc. Natl. Acad. Sci. U.S.A.">
        <title>Niche of harmful alga Aureococcus anophagefferens revealed through ecogenomics.</title>
        <authorList>
            <person name="Gobler C.J."/>
            <person name="Berry D.L."/>
            <person name="Dyhrman S.T."/>
            <person name="Wilhelm S.W."/>
            <person name="Salamov A."/>
            <person name="Lobanov A.V."/>
            <person name="Zhang Y."/>
            <person name="Collier J.L."/>
            <person name="Wurch L.L."/>
            <person name="Kustka A.B."/>
            <person name="Dill B.D."/>
            <person name="Shah M."/>
            <person name="VerBerkmoes N.C."/>
            <person name="Kuo A."/>
            <person name="Terry A."/>
            <person name="Pangilinan J."/>
            <person name="Lindquist E.A."/>
            <person name="Lucas S."/>
            <person name="Paulsen I.T."/>
            <person name="Hattenrath-Lehmann T.K."/>
            <person name="Talmage S.C."/>
            <person name="Walker E.A."/>
            <person name="Koch F."/>
            <person name="Burson A.M."/>
            <person name="Marcoval M.A."/>
            <person name="Tang Y.Z."/>
            <person name="Lecleir G.R."/>
            <person name="Coyne K.J."/>
            <person name="Berg G.M."/>
            <person name="Bertrand E.M."/>
            <person name="Saito M.A."/>
            <person name="Gladyshev V.N."/>
            <person name="Grigoriev I.V."/>
        </authorList>
    </citation>
    <scope>NUCLEOTIDE SEQUENCE [LARGE SCALE GENOMIC DNA]</scope>
    <source>
        <strain evidence="7">CCMP 1984</strain>
    </source>
</reference>
<dbReference type="GO" id="GO:0044183">
    <property type="term" value="F:protein folding chaperone"/>
    <property type="evidence" value="ECO:0007669"/>
    <property type="project" value="TreeGrafter"/>
</dbReference>
<keyword evidence="3" id="KW-1015">Disulfide bond</keyword>
<dbReference type="eggNOG" id="ENOG502QRJN">
    <property type="taxonomic scope" value="Eukaryota"/>
</dbReference>
<dbReference type="Proteomes" id="UP000002729">
    <property type="component" value="Unassembled WGS sequence"/>
</dbReference>
<dbReference type="GeneID" id="20220531"/>
<name>F0YCN6_AURAN</name>
<keyword evidence="1" id="KW-0963">Cytoplasm</keyword>